<accession>A0A9P6M796</accession>
<proteinExistence type="predicted"/>
<evidence type="ECO:0000313" key="2">
    <source>
        <dbReference type="EMBL" id="KAF9972118.1"/>
    </source>
</evidence>
<protein>
    <submittedName>
        <fullName evidence="2">Uncharacterized protein</fullName>
    </submittedName>
</protein>
<feature type="compositionally biased region" description="Basic and acidic residues" evidence="1">
    <location>
        <begin position="1"/>
        <end position="10"/>
    </location>
</feature>
<dbReference type="Proteomes" id="UP000749646">
    <property type="component" value="Unassembled WGS sequence"/>
</dbReference>
<feature type="region of interest" description="Disordered" evidence="1">
    <location>
        <begin position="1"/>
        <end position="49"/>
    </location>
</feature>
<organism evidence="2 3">
    <name type="scientific">Modicella reniformis</name>
    <dbReference type="NCBI Taxonomy" id="1440133"/>
    <lineage>
        <taxon>Eukaryota</taxon>
        <taxon>Fungi</taxon>
        <taxon>Fungi incertae sedis</taxon>
        <taxon>Mucoromycota</taxon>
        <taxon>Mortierellomycotina</taxon>
        <taxon>Mortierellomycetes</taxon>
        <taxon>Mortierellales</taxon>
        <taxon>Mortierellaceae</taxon>
        <taxon>Modicella</taxon>
    </lineage>
</organism>
<reference evidence="2" key="1">
    <citation type="journal article" date="2020" name="Fungal Divers.">
        <title>Resolving the Mortierellaceae phylogeny through synthesis of multi-gene phylogenetics and phylogenomics.</title>
        <authorList>
            <person name="Vandepol N."/>
            <person name="Liber J."/>
            <person name="Desiro A."/>
            <person name="Na H."/>
            <person name="Kennedy M."/>
            <person name="Barry K."/>
            <person name="Grigoriev I.V."/>
            <person name="Miller A.N."/>
            <person name="O'Donnell K."/>
            <person name="Stajich J.E."/>
            <person name="Bonito G."/>
        </authorList>
    </citation>
    <scope>NUCLEOTIDE SEQUENCE</scope>
    <source>
        <strain evidence="2">MES-2147</strain>
    </source>
</reference>
<evidence type="ECO:0000313" key="3">
    <source>
        <dbReference type="Proteomes" id="UP000749646"/>
    </source>
</evidence>
<dbReference type="EMBL" id="JAAAHW010004708">
    <property type="protein sequence ID" value="KAF9972118.1"/>
    <property type="molecule type" value="Genomic_DNA"/>
</dbReference>
<keyword evidence="3" id="KW-1185">Reference proteome</keyword>
<comment type="caution">
    <text evidence="2">The sequence shown here is derived from an EMBL/GenBank/DDBJ whole genome shotgun (WGS) entry which is preliminary data.</text>
</comment>
<feature type="non-terminal residue" evidence="2">
    <location>
        <position position="85"/>
    </location>
</feature>
<gene>
    <name evidence="2" type="ORF">BGZ65_010010</name>
</gene>
<dbReference type="AlphaFoldDB" id="A0A9P6M796"/>
<sequence>MAMRIRKDAAAEVQGPSAAEVVGPSAANVKKRRALGSPSQQRPIKRNKGVHAVATAQSETMAISVEQFLDNIKFVMERRPVEDVL</sequence>
<evidence type="ECO:0000256" key="1">
    <source>
        <dbReference type="SAM" id="MobiDB-lite"/>
    </source>
</evidence>
<name>A0A9P6M796_9FUNG</name>